<organism evidence="4 5">
    <name type="scientific">Nocardioides agariphilus</name>
    <dbReference type="NCBI Taxonomy" id="433664"/>
    <lineage>
        <taxon>Bacteria</taxon>
        <taxon>Bacillati</taxon>
        <taxon>Actinomycetota</taxon>
        <taxon>Actinomycetes</taxon>
        <taxon>Propionibacteriales</taxon>
        <taxon>Nocardioidaceae</taxon>
        <taxon>Nocardioides</taxon>
    </lineage>
</organism>
<feature type="chain" id="PRO_5037022936" evidence="2">
    <location>
        <begin position="18"/>
        <end position="715"/>
    </location>
</feature>
<dbReference type="Gene3D" id="2.60.120.260">
    <property type="entry name" value="Galactose-binding domain-like"/>
    <property type="match status" value="2"/>
</dbReference>
<gene>
    <name evidence="4" type="ORF">ISU10_19750</name>
</gene>
<dbReference type="Pfam" id="PF13205">
    <property type="entry name" value="Big_5"/>
    <property type="match status" value="1"/>
</dbReference>
<sequence length="715" mass="74984">MVLAVVALTATAAPAEAAVVPPWRWKRVDLQNQNIAATGDGFYELQCPDGYIPVSGGMGSPNNAVWIKREYVDYNTNRYVMVIHNWTPTERPVHLHAWCANAIDVGPIVTVTETYTEVNNRAGGYAICPDGYTLLSAGADWNTLGDRHIDVSGPTPLADAWYAAGTSAATDDTLYIDVHCIPSANVPDFTPVLSAADVSGSNTSSQGVFCPAGKRILTGGTWAGPSGTNQRDSAQRATTWSSYPTSAAGWTAGAQVVDSRFGVIAICIPVSTPVLALTDVPPLVSASNTGSFAFSLSDPAGEELSYSCHVDFAPTPCSPGSANPFGPVADGSVTLQVSAGNTSGQTVYKSYDFVVDTTPPTVTQHDPSTAAPLNGDFTMTFSEGVTGVDSSTLRVVADGSTKPLAGTITLEPSANSATSATFDPDAPLVPGQTYRVLLGSGIKDHVGLSLVPPDWQVRATTDVDVPSSVLTQKWDLDKSTKASKGRFIASRDKGATAELTFTAPSSGEVSVFGIRSPTGGRAQVYVDGMLVRTASFYAPRLKRALVFKATGLKSLVKHSLRIVVAGTKPQGSRGTWVNLDSVAYGTTVKQEGALRQSFRTVVDPAAYGGSYVSVTHATKGDTGAKPEYRLRFRGTSVSVHAVLDPGSGRAAIYVDGVLRKKVNLTASGRAYDVDVFTMSLADKVHVIRVVPLGTRSGSKSAVGIDRFVVDAAGQT</sequence>
<dbReference type="RefSeq" id="WP_194698161.1">
    <property type="nucleotide sequence ID" value="NZ_JADKPO010000037.1"/>
</dbReference>
<feature type="signal peptide" evidence="2">
    <location>
        <begin position="1"/>
        <end position="17"/>
    </location>
</feature>
<name>A0A930VNI1_9ACTN</name>
<dbReference type="EMBL" id="JADKPO010000037">
    <property type="protein sequence ID" value="MBF4770013.1"/>
    <property type="molecule type" value="Genomic_DNA"/>
</dbReference>
<keyword evidence="1 2" id="KW-0732">Signal</keyword>
<evidence type="ECO:0000256" key="2">
    <source>
        <dbReference type="SAM" id="SignalP"/>
    </source>
</evidence>
<accession>A0A930VNI1</accession>
<evidence type="ECO:0000256" key="1">
    <source>
        <dbReference type="ARBA" id="ARBA00022729"/>
    </source>
</evidence>
<keyword evidence="5" id="KW-1185">Reference proteome</keyword>
<evidence type="ECO:0000313" key="5">
    <source>
        <dbReference type="Proteomes" id="UP000660668"/>
    </source>
</evidence>
<dbReference type="AlphaFoldDB" id="A0A930VNI1"/>
<reference evidence="4" key="1">
    <citation type="submission" date="2020-11" db="EMBL/GenBank/DDBJ databases">
        <title>Nocardioides cynanchi sp. nov., isolated from soil of rhizosphere of Cynanchum wilfordii.</title>
        <authorList>
            <person name="Lee J.-S."/>
            <person name="Suh M.K."/>
            <person name="Kim J.-S."/>
        </authorList>
    </citation>
    <scope>NUCLEOTIDE SEQUENCE</scope>
    <source>
        <strain evidence="4">KCTC 19276</strain>
    </source>
</reference>
<evidence type="ECO:0000313" key="4">
    <source>
        <dbReference type="EMBL" id="MBF4770013.1"/>
    </source>
</evidence>
<dbReference type="Proteomes" id="UP000660668">
    <property type="component" value="Unassembled WGS sequence"/>
</dbReference>
<proteinExistence type="predicted"/>
<comment type="caution">
    <text evidence="4">The sequence shown here is derived from an EMBL/GenBank/DDBJ whole genome shotgun (WGS) entry which is preliminary data.</text>
</comment>
<dbReference type="InterPro" id="IPR032812">
    <property type="entry name" value="SbsA_Ig"/>
</dbReference>
<feature type="domain" description="SbsA Ig-like" evidence="3">
    <location>
        <begin position="356"/>
        <end position="450"/>
    </location>
</feature>
<protein>
    <submittedName>
        <fullName evidence="4">Ig-like domain-containing protein</fullName>
    </submittedName>
</protein>
<dbReference type="Gene3D" id="2.60.40.1220">
    <property type="match status" value="1"/>
</dbReference>
<evidence type="ECO:0000259" key="3">
    <source>
        <dbReference type="Pfam" id="PF13205"/>
    </source>
</evidence>
<dbReference type="InterPro" id="IPR014755">
    <property type="entry name" value="Cu-Rt/internalin_Ig-like"/>
</dbReference>